<proteinExistence type="predicted"/>
<comment type="caution">
    <text evidence="9">The sequence shown here is derived from an EMBL/GenBank/DDBJ whole genome shotgun (WGS) entry which is preliminary data.</text>
</comment>
<dbReference type="InterPro" id="IPR004841">
    <property type="entry name" value="AA-permease/SLC12A_dom"/>
</dbReference>
<evidence type="ECO:0000256" key="2">
    <source>
        <dbReference type="ARBA" id="ARBA00022448"/>
    </source>
</evidence>
<keyword evidence="2" id="KW-0813">Transport</keyword>
<dbReference type="GO" id="GO:0016020">
    <property type="term" value="C:membrane"/>
    <property type="evidence" value="ECO:0007669"/>
    <property type="project" value="UniProtKB-SubCell"/>
</dbReference>
<evidence type="ECO:0000313" key="9">
    <source>
        <dbReference type="EMBL" id="OUD99909.1"/>
    </source>
</evidence>
<dbReference type="Proteomes" id="UP000195062">
    <property type="component" value="Unassembled WGS sequence"/>
</dbReference>
<keyword evidence="3 7" id="KW-0812">Transmembrane</keyword>
<dbReference type="AlphaFoldDB" id="A0A251XCZ0"/>
<sequence length="193" mass="20600">MNFVVLTAAMSSLNAGLYSTGRVLHSMGMNGSAPKFTTVMSKGGVPFGGILLTGSITLLGVGLNAVVPDQAFEIVLNVAALGIVAGWATIILCQMRLRTWAKQGKAKEPTFRLPGAPVTSWLTLAFLVSVLVLMAIDWPIGTLTVASLVIIIPLLVVGWYLQRDRILEIARVREGITGPFPVTGRDAADQRKR</sequence>
<dbReference type="GO" id="GO:0006865">
    <property type="term" value="P:amino acid transport"/>
    <property type="evidence" value="ECO:0007669"/>
    <property type="project" value="UniProtKB-KW"/>
</dbReference>
<evidence type="ECO:0000256" key="7">
    <source>
        <dbReference type="SAM" id="Phobius"/>
    </source>
</evidence>
<keyword evidence="5 7" id="KW-1133">Transmembrane helix</keyword>
<protein>
    <submittedName>
        <fullName evidence="9">Phenylalanine-specific permease</fullName>
    </submittedName>
</protein>
<name>A0A251XCZ0_CLAMM</name>
<accession>A0A251XCZ0</accession>
<keyword evidence="6 7" id="KW-0472">Membrane</keyword>
<reference evidence="9 10" key="1">
    <citation type="submission" date="2016-08" db="EMBL/GenBank/DDBJ databases">
        <title>Genome sequence of Clavibacter michiganensis subsp. michiganensis strain CASJ007.</title>
        <authorList>
            <person name="Thapa S.P."/>
            <person name="Coaker G."/>
        </authorList>
    </citation>
    <scope>NUCLEOTIDE SEQUENCE [LARGE SCALE GENOMIC DNA]</scope>
    <source>
        <strain evidence="9">CASJ007</strain>
    </source>
</reference>
<dbReference type="GO" id="GO:0055085">
    <property type="term" value="P:transmembrane transport"/>
    <property type="evidence" value="ECO:0007669"/>
    <property type="project" value="InterPro"/>
</dbReference>
<dbReference type="EMBL" id="MDHH01000009">
    <property type="protein sequence ID" value="OUD99909.1"/>
    <property type="molecule type" value="Genomic_DNA"/>
</dbReference>
<gene>
    <name evidence="9" type="primary">pheP_2</name>
    <name evidence="9" type="ORF">CMMCAS07_19210</name>
</gene>
<organism evidence="9 10">
    <name type="scientific">Clavibacter michiganensis subsp. michiganensis</name>
    <dbReference type="NCBI Taxonomy" id="33013"/>
    <lineage>
        <taxon>Bacteria</taxon>
        <taxon>Bacillati</taxon>
        <taxon>Actinomycetota</taxon>
        <taxon>Actinomycetes</taxon>
        <taxon>Micrococcales</taxon>
        <taxon>Microbacteriaceae</taxon>
        <taxon>Clavibacter</taxon>
    </lineage>
</organism>
<dbReference type="PANTHER" id="PTHR43495">
    <property type="entry name" value="GABA PERMEASE"/>
    <property type="match status" value="1"/>
</dbReference>
<keyword evidence="10" id="KW-1185">Reference proteome</keyword>
<evidence type="ECO:0000256" key="3">
    <source>
        <dbReference type="ARBA" id="ARBA00022692"/>
    </source>
</evidence>
<feature type="transmembrane region" description="Helical" evidence="7">
    <location>
        <begin position="118"/>
        <end position="136"/>
    </location>
</feature>
<feature type="transmembrane region" description="Helical" evidence="7">
    <location>
        <begin position="74"/>
        <end position="97"/>
    </location>
</feature>
<dbReference type="Pfam" id="PF00324">
    <property type="entry name" value="AA_permease"/>
    <property type="match status" value="1"/>
</dbReference>
<evidence type="ECO:0000256" key="4">
    <source>
        <dbReference type="ARBA" id="ARBA00022970"/>
    </source>
</evidence>
<evidence type="ECO:0000259" key="8">
    <source>
        <dbReference type="Pfam" id="PF00324"/>
    </source>
</evidence>
<evidence type="ECO:0000256" key="5">
    <source>
        <dbReference type="ARBA" id="ARBA00022989"/>
    </source>
</evidence>
<evidence type="ECO:0000256" key="6">
    <source>
        <dbReference type="ARBA" id="ARBA00023136"/>
    </source>
</evidence>
<dbReference type="Gene3D" id="1.20.1740.10">
    <property type="entry name" value="Amino acid/polyamine transporter I"/>
    <property type="match status" value="1"/>
</dbReference>
<feature type="transmembrane region" description="Helical" evidence="7">
    <location>
        <begin position="142"/>
        <end position="161"/>
    </location>
</feature>
<comment type="subcellular location">
    <subcellularLocation>
        <location evidence="1">Membrane</location>
        <topology evidence="1">Multi-pass membrane protein</topology>
    </subcellularLocation>
</comment>
<feature type="domain" description="Amino acid permease/ SLC12A" evidence="8">
    <location>
        <begin position="1"/>
        <end position="159"/>
    </location>
</feature>
<evidence type="ECO:0000256" key="1">
    <source>
        <dbReference type="ARBA" id="ARBA00004141"/>
    </source>
</evidence>
<dbReference type="PANTHER" id="PTHR43495:SF1">
    <property type="entry name" value="L-ASPARAGINE PERMEASE"/>
    <property type="match status" value="1"/>
</dbReference>
<evidence type="ECO:0000313" key="10">
    <source>
        <dbReference type="Proteomes" id="UP000195062"/>
    </source>
</evidence>
<feature type="transmembrane region" description="Helical" evidence="7">
    <location>
        <begin position="45"/>
        <end position="68"/>
    </location>
</feature>
<keyword evidence="4" id="KW-0029">Amino-acid transport</keyword>